<comment type="catalytic activity">
    <reaction evidence="1">
        <text>Hydrolysis of terminal non-reducing beta-D-galactose residues in beta-D-galactosides.</text>
        <dbReference type="EC" id="3.2.1.23"/>
    </reaction>
</comment>
<feature type="region of interest" description="Disordered" evidence="6">
    <location>
        <begin position="229"/>
        <end position="268"/>
    </location>
</feature>
<dbReference type="Pfam" id="PF02837">
    <property type="entry name" value="Glyco_hydro_2_N"/>
    <property type="match status" value="1"/>
</dbReference>
<dbReference type="InterPro" id="IPR008979">
    <property type="entry name" value="Galactose-bd-like_sf"/>
</dbReference>
<evidence type="ECO:0000256" key="1">
    <source>
        <dbReference type="ARBA" id="ARBA00001412"/>
    </source>
</evidence>
<dbReference type="Gene3D" id="3.20.20.80">
    <property type="entry name" value="Glycosidases"/>
    <property type="match status" value="1"/>
</dbReference>
<dbReference type="GO" id="GO:0016787">
    <property type="term" value="F:hydrolase activity"/>
    <property type="evidence" value="ECO:0007669"/>
    <property type="project" value="UniProtKB-KW"/>
</dbReference>
<evidence type="ECO:0000259" key="7">
    <source>
        <dbReference type="Pfam" id="PF02837"/>
    </source>
</evidence>
<evidence type="ECO:0000256" key="5">
    <source>
        <dbReference type="ARBA" id="ARBA00023295"/>
    </source>
</evidence>
<dbReference type="InterPro" id="IPR017853">
    <property type="entry name" value="GH"/>
</dbReference>
<organism evidence="8 9">
    <name type="scientific">Halogeometricum salsisoli</name>
    <dbReference type="NCBI Taxonomy" id="2950536"/>
    <lineage>
        <taxon>Archaea</taxon>
        <taxon>Methanobacteriati</taxon>
        <taxon>Methanobacteriota</taxon>
        <taxon>Stenosarchaea group</taxon>
        <taxon>Halobacteria</taxon>
        <taxon>Halobacteriales</taxon>
        <taxon>Haloferacaceae</taxon>
        <taxon>Halogeometricum</taxon>
    </lineage>
</organism>
<dbReference type="EMBL" id="JAMQOP010000004">
    <property type="protein sequence ID" value="MDS0300646.1"/>
    <property type="molecule type" value="Genomic_DNA"/>
</dbReference>
<sequence>MTGDDGTVSRPSQCSRSSRSLAGEWGFALDPDDVGVDERWFESSLGDVISLPGTTDEAEKGAPNPTREPDHLTRRHPYEGAAWYQRTVTISDEWATKRVVLTLERTRSTRLWVDGDPVGRRDSLSTPQEYDLPAALDAGEHVLTVRVDNTSSVLSLPGVQRSHAATEHTQTNWNGVVGDVRLDATSPVWVDDVQVVPDPDRGAAAVTVSVGNRTETAVSGRLSLSVRAASGDRESAFPAETAEFSVGAESGAPRSEPTSPPTAPPASTTVTATFDLGDELRRWDEFSPETYALDVELDATTEAESGDEESLTDAVSTTFGVCEFEARGTKFVVNGRTTFLRGNVDCCIFPRTGYPPTSRSAWREVFETAAEYGINHYRFHSWCPPRAAFEAADELGVYLQPELPLWNSETAFEDRAARAFYRAEAKRILDAYGDHPSFVMFALGNELCGDRDAMDELVEHCREHDPRPLYATGSYNFLSESTVTETDDYWTTASVPSPDGAAGDRSRVRAAALNERPPSTTRNYEHLVADLPMPVVSHEIGQYQFYPDFGELPKYDGVLAARNLELARDHLEAHRMLDRAAEFAHASGQLALRCYREDAEAALRTPSLGGFHLLALQDFPGQGTALVGVLDSFMDSKGVVDPEAWRRFCAPTVALVEMPSRTWEADETLAATVRLAHYGPTRLAGVAAEWTLKNDEGVVTSGRTDQTDVPQGTVTALGRVDVDLAVDAPAALELVVDVVADGVDGSVATNRYSAWAYPDDAPEPAACDDDVGETSVVVRRTFDEATRNLLTDGADVLLVPKREDLAHAVDGTFRTDFWSYALFKRRAPPGTMGPALDPTHPLFEAFPTADHGDWQWWHLLKRSHPVVLDDAPAEYEPLVRMVDNIERNQRLGLVFETAVGDGGLLVCAADLFAAAAEPSVRQFYDALRTYAASDAFDPDEHLTGEVLRKLLAP</sequence>
<keyword evidence="9" id="KW-1185">Reference proteome</keyword>
<reference evidence="8 9" key="1">
    <citation type="submission" date="2022-06" db="EMBL/GenBank/DDBJ databases">
        <title>Halogeometricum sp. a new haloarchaeum isolate from saline soil.</title>
        <authorList>
            <person name="Strakova D."/>
            <person name="Galisteo C."/>
            <person name="Sanchez-Porro C."/>
            <person name="Ventosa A."/>
        </authorList>
    </citation>
    <scope>NUCLEOTIDE SEQUENCE [LARGE SCALE GENOMIC DNA]</scope>
    <source>
        <strain evidence="8 9">S1BR25-6</strain>
    </source>
</reference>
<feature type="compositionally biased region" description="Low complexity" evidence="6">
    <location>
        <begin position="9"/>
        <end position="20"/>
    </location>
</feature>
<gene>
    <name evidence="8" type="ORF">NDI76_17995</name>
</gene>
<dbReference type="SUPFAM" id="SSF51445">
    <property type="entry name" value="(Trans)glycosidases"/>
    <property type="match status" value="1"/>
</dbReference>
<comment type="similarity">
    <text evidence="2">Belongs to the glycosyl hydrolase 2 family.</text>
</comment>
<dbReference type="InterPro" id="IPR050347">
    <property type="entry name" value="Bact_Beta-galactosidase"/>
</dbReference>
<name>A0ABU2GIK7_9EURY</name>
<dbReference type="SUPFAM" id="SSF49785">
    <property type="entry name" value="Galactose-binding domain-like"/>
    <property type="match status" value="1"/>
</dbReference>
<dbReference type="EC" id="3.2.1.23" evidence="3"/>
<evidence type="ECO:0000313" key="9">
    <source>
        <dbReference type="Proteomes" id="UP001257060"/>
    </source>
</evidence>
<accession>A0ABU2GIK7</accession>
<evidence type="ECO:0000256" key="4">
    <source>
        <dbReference type="ARBA" id="ARBA00022801"/>
    </source>
</evidence>
<dbReference type="PANTHER" id="PTHR46323">
    <property type="entry name" value="BETA-GALACTOSIDASE"/>
    <property type="match status" value="1"/>
</dbReference>
<feature type="region of interest" description="Disordered" evidence="6">
    <location>
        <begin position="48"/>
        <end position="73"/>
    </location>
</feature>
<dbReference type="RefSeq" id="WP_310925556.1">
    <property type="nucleotide sequence ID" value="NZ_JAMQOP010000004.1"/>
</dbReference>
<evidence type="ECO:0000256" key="6">
    <source>
        <dbReference type="SAM" id="MobiDB-lite"/>
    </source>
</evidence>
<keyword evidence="5" id="KW-0326">Glycosidase</keyword>
<dbReference type="InterPro" id="IPR006104">
    <property type="entry name" value="Glyco_hydro_2_N"/>
</dbReference>
<comment type="caution">
    <text evidence="8">The sequence shown here is derived from an EMBL/GenBank/DDBJ whole genome shotgun (WGS) entry which is preliminary data.</text>
</comment>
<dbReference type="Proteomes" id="UP001257060">
    <property type="component" value="Unassembled WGS sequence"/>
</dbReference>
<keyword evidence="4 8" id="KW-0378">Hydrolase</keyword>
<protein>
    <recommendedName>
        <fullName evidence="3">beta-galactosidase</fullName>
        <ecNumber evidence="3">3.2.1.23</ecNumber>
    </recommendedName>
</protein>
<feature type="domain" description="Glycosyl hydrolases family 2 sugar binding" evidence="7">
    <location>
        <begin position="19"/>
        <end position="151"/>
    </location>
</feature>
<feature type="region of interest" description="Disordered" evidence="6">
    <location>
        <begin position="1"/>
        <end position="22"/>
    </location>
</feature>
<dbReference type="Gene3D" id="2.60.120.260">
    <property type="entry name" value="Galactose-binding domain-like"/>
    <property type="match status" value="1"/>
</dbReference>
<evidence type="ECO:0000313" key="8">
    <source>
        <dbReference type="EMBL" id="MDS0300646.1"/>
    </source>
</evidence>
<dbReference type="PANTHER" id="PTHR46323:SF2">
    <property type="entry name" value="BETA-GALACTOSIDASE"/>
    <property type="match status" value="1"/>
</dbReference>
<evidence type="ECO:0000256" key="3">
    <source>
        <dbReference type="ARBA" id="ARBA00012756"/>
    </source>
</evidence>
<evidence type="ECO:0000256" key="2">
    <source>
        <dbReference type="ARBA" id="ARBA00007401"/>
    </source>
</evidence>
<proteinExistence type="inferred from homology"/>